<dbReference type="InterPro" id="IPR001466">
    <property type="entry name" value="Beta-lactam-related"/>
</dbReference>
<dbReference type="InterPro" id="IPR050789">
    <property type="entry name" value="Diverse_Enzym_Activities"/>
</dbReference>
<gene>
    <name evidence="5" type="ORF">FKW77_010194</name>
</gene>
<name>A0A517L2A5_9PEZI</name>
<protein>
    <recommendedName>
        <fullName evidence="4">Beta-lactamase-related domain-containing protein</fullName>
    </recommendedName>
</protein>
<accession>A0A517L2A5</accession>
<evidence type="ECO:0000256" key="1">
    <source>
        <dbReference type="ARBA" id="ARBA00009009"/>
    </source>
</evidence>
<feature type="region of interest" description="Disordered" evidence="3">
    <location>
        <begin position="275"/>
        <end position="294"/>
    </location>
</feature>
<dbReference type="AlphaFoldDB" id="A0A517L2A5"/>
<dbReference type="PANTHER" id="PTHR43283">
    <property type="entry name" value="BETA-LACTAMASE-RELATED"/>
    <property type="match status" value="1"/>
</dbReference>
<sequence>MPAPLVDFEQKLHKATSSDDDNSLPNVAVIAANSNGRSVVHRVLLLRAELTTVVSGTILTSISSGTFLPRAPVRNVSDSASGAVNIDAVAEKFTADTICWIASCTKLMISISAMQLVERRLLSLDDDIAQTVLPEFKGIQVLTKMTDDGPVLKPAKNKITLRNLLTHSSGLAYEFTHPKMFAWRQWFNAQSKDNKTKTRSSDPAVAYLAPLMFEPDTGGWTYGYSIDWVGVAVSRISGLTLGEYMQRNIWNPLGMTSTTFDLQSRPDLLSRMASMTSRNDEGKLERGGSGGMTDPFKMGVKESGGGGAFSTANDYIKLLIAILQNNGKLFKSRDTIPYMISPHLKDPAHLAAMHANPMSYGLAGNLPQDTKLDYALGGITNLTRVSTTGRAAGSMQWAGLPNLFWWINPKDGICGCYFGQILPPGDVPSFLMYEAFEKAVNATFVKGTAEKGRL</sequence>
<evidence type="ECO:0000313" key="6">
    <source>
        <dbReference type="Proteomes" id="UP000316270"/>
    </source>
</evidence>
<comment type="similarity">
    <text evidence="1">Belongs to the class-A beta-lactamase family.</text>
</comment>
<dbReference type="SUPFAM" id="SSF56601">
    <property type="entry name" value="beta-lactamase/transpeptidase-like"/>
    <property type="match status" value="1"/>
</dbReference>
<evidence type="ECO:0000313" key="5">
    <source>
        <dbReference type="EMBL" id="QDS69761.1"/>
    </source>
</evidence>
<evidence type="ECO:0000256" key="3">
    <source>
        <dbReference type="SAM" id="MobiDB-lite"/>
    </source>
</evidence>
<evidence type="ECO:0000256" key="2">
    <source>
        <dbReference type="ARBA" id="ARBA00022801"/>
    </source>
</evidence>
<proteinExistence type="inferred from homology"/>
<dbReference type="Proteomes" id="UP000316270">
    <property type="component" value="Chromosome 3"/>
</dbReference>
<dbReference type="InterPro" id="IPR012338">
    <property type="entry name" value="Beta-lactam/transpept-like"/>
</dbReference>
<dbReference type="STRING" id="50376.A0A517L2A5"/>
<keyword evidence="2" id="KW-0378">Hydrolase</keyword>
<dbReference type="Pfam" id="PF00144">
    <property type="entry name" value="Beta-lactamase"/>
    <property type="match status" value="1"/>
</dbReference>
<evidence type="ECO:0000259" key="4">
    <source>
        <dbReference type="Pfam" id="PF00144"/>
    </source>
</evidence>
<dbReference type="OrthoDB" id="428260at2759"/>
<dbReference type="PANTHER" id="PTHR43283:SF17">
    <property type="entry name" value="(LOVD), PUTATIVE (AFU_ORTHOLOGUE AFUA_5G00920)-RELATED"/>
    <property type="match status" value="1"/>
</dbReference>
<dbReference type="Gene3D" id="3.40.710.10">
    <property type="entry name" value="DD-peptidase/beta-lactamase superfamily"/>
    <property type="match status" value="1"/>
</dbReference>
<dbReference type="GO" id="GO:0016787">
    <property type="term" value="F:hydrolase activity"/>
    <property type="evidence" value="ECO:0007669"/>
    <property type="project" value="UniProtKB-KW"/>
</dbReference>
<keyword evidence="6" id="KW-1185">Reference proteome</keyword>
<dbReference type="EMBL" id="CP042187">
    <property type="protein sequence ID" value="QDS69761.1"/>
    <property type="molecule type" value="Genomic_DNA"/>
</dbReference>
<reference evidence="5 6" key="1">
    <citation type="submission" date="2019-07" db="EMBL/GenBank/DDBJ databases">
        <title>Finished genome of Venturia effusa.</title>
        <authorList>
            <person name="Young C.A."/>
            <person name="Cox M.P."/>
            <person name="Ganley A.R.D."/>
            <person name="David W.J."/>
        </authorList>
    </citation>
    <scope>NUCLEOTIDE SEQUENCE [LARGE SCALE GENOMIC DNA]</scope>
    <source>
        <strain evidence="6">albino</strain>
    </source>
</reference>
<organism evidence="5 6">
    <name type="scientific">Venturia effusa</name>
    <dbReference type="NCBI Taxonomy" id="50376"/>
    <lineage>
        <taxon>Eukaryota</taxon>
        <taxon>Fungi</taxon>
        <taxon>Dikarya</taxon>
        <taxon>Ascomycota</taxon>
        <taxon>Pezizomycotina</taxon>
        <taxon>Dothideomycetes</taxon>
        <taxon>Pleosporomycetidae</taxon>
        <taxon>Venturiales</taxon>
        <taxon>Venturiaceae</taxon>
        <taxon>Venturia</taxon>
    </lineage>
</organism>
<feature type="domain" description="Beta-lactamase-related" evidence="4">
    <location>
        <begin position="87"/>
        <end position="424"/>
    </location>
</feature>